<evidence type="ECO:0000313" key="1">
    <source>
        <dbReference type="EMBL" id="GAG35843.1"/>
    </source>
</evidence>
<protein>
    <submittedName>
        <fullName evidence="1">Uncharacterized protein</fullName>
    </submittedName>
</protein>
<accession>X0XGS3</accession>
<feature type="non-terminal residue" evidence="1">
    <location>
        <position position="80"/>
    </location>
</feature>
<proteinExistence type="predicted"/>
<sequence>MNIRALETKNTKKPLTIYPVAILEKRTAYVIRSKKKLHQFLDLCEEQGIRWTDGQRANEYTGGSENSLRNHRIVYIEIHD</sequence>
<comment type="caution">
    <text evidence="1">The sequence shown here is derived from an EMBL/GenBank/DDBJ whole genome shotgun (WGS) entry which is preliminary data.</text>
</comment>
<organism evidence="1">
    <name type="scientific">marine sediment metagenome</name>
    <dbReference type="NCBI Taxonomy" id="412755"/>
    <lineage>
        <taxon>unclassified sequences</taxon>
        <taxon>metagenomes</taxon>
        <taxon>ecological metagenomes</taxon>
    </lineage>
</organism>
<dbReference type="EMBL" id="BARS01043085">
    <property type="protein sequence ID" value="GAG35843.1"/>
    <property type="molecule type" value="Genomic_DNA"/>
</dbReference>
<gene>
    <name evidence="1" type="ORF">S01H1_65282</name>
</gene>
<name>X0XGS3_9ZZZZ</name>
<dbReference type="AlphaFoldDB" id="X0XGS3"/>
<reference evidence="1" key="1">
    <citation type="journal article" date="2014" name="Front. Microbiol.">
        <title>High frequency of phylogenetically diverse reductive dehalogenase-homologous genes in deep subseafloor sedimentary metagenomes.</title>
        <authorList>
            <person name="Kawai M."/>
            <person name="Futagami T."/>
            <person name="Toyoda A."/>
            <person name="Takaki Y."/>
            <person name="Nishi S."/>
            <person name="Hori S."/>
            <person name="Arai W."/>
            <person name="Tsubouchi T."/>
            <person name="Morono Y."/>
            <person name="Uchiyama I."/>
            <person name="Ito T."/>
            <person name="Fujiyama A."/>
            <person name="Inagaki F."/>
            <person name="Takami H."/>
        </authorList>
    </citation>
    <scope>NUCLEOTIDE SEQUENCE</scope>
    <source>
        <strain evidence="1">Expedition CK06-06</strain>
    </source>
</reference>